<dbReference type="Pfam" id="PF13908">
    <property type="entry name" value="Shisa_N"/>
    <property type="match status" value="1"/>
</dbReference>
<evidence type="ECO:0000313" key="6">
    <source>
        <dbReference type="Ensembl" id="ENSHCOP00000005284.1"/>
    </source>
</evidence>
<proteinExistence type="predicted"/>
<evidence type="ECO:0000256" key="3">
    <source>
        <dbReference type="ARBA" id="ARBA00022989"/>
    </source>
</evidence>
<dbReference type="GO" id="GO:0032591">
    <property type="term" value="C:dendritic spine membrane"/>
    <property type="evidence" value="ECO:0007669"/>
    <property type="project" value="TreeGrafter"/>
</dbReference>
<keyword evidence="3" id="KW-1133">Transmembrane helix</keyword>
<organism evidence="6 7">
    <name type="scientific">Hippocampus comes</name>
    <name type="common">Tiger tail seahorse</name>
    <dbReference type="NCBI Taxonomy" id="109280"/>
    <lineage>
        <taxon>Eukaryota</taxon>
        <taxon>Metazoa</taxon>
        <taxon>Chordata</taxon>
        <taxon>Craniata</taxon>
        <taxon>Vertebrata</taxon>
        <taxon>Euteleostomi</taxon>
        <taxon>Actinopterygii</taxon>
        <taxon>Neopterygii</taxon>
        <taxon>Teleostei</taxon>
        <taxon>Neoteleostei</taxon>
        <taxon>Acanthomorphata</taxon>
        <taxon>Syngnathiaria</taxon>
        <taxon>Syngnathiformes</taxon>
        <taxon>Syngnathoidei</taxon>
        <taxon>Syngnathidae</taxon>
        <taxon>Hippocampus</taxon>
    </lineage>
</organism>
<reference evidence="6" key="2">
    <citation type="submission" date="2025-09" db="UniProtKB">
        <authorList>
            <consortium name="Ensembl"/>
        </authorList>
    </citation>
    <scope>IDENTIFICATION</scope>
</reference>
<keyword evidence="7" id="KW-1185">Reference proteome</keyword>
<dbReference type="Proteomes" id="UP000264820">
    <property type="component" value="Unplaced"/>
</dbReference>
<dbReference type="InterPro" id="IPR053891">
    <property type="entry name" value="Shisa_N"/>
</dbReference>
<keyword evidence="4" id="KW-0472">Membrane</keyword>
<keyword evidence="2" id="KW-0812">Transmembrane</keyword>
<protein>
    <recommendedName>
        <fullName evidence="5">Shisa N-terminal domain-containing protein</fullName>
    </recommendedName>
</protein>
<dbReference type="GeneTree" id="ENSGT00940000156854"/>
<comment type="subcellular location">
    <subcellularLocation>
        <location evidence="1">Membrane</location>
    </subcellularLocation>
</comment>
<dbReference type="GO" id="GO:0048172">
    <property type="term" value="P:regulation of short-term neuronal synaptic plasticity"/>
    <property type="evidence" value="ECO:0007669"/>
    <property type="project" value="TreeGrafter"/>
</dbReference>
<sequence>HLRALNCLHREDKAGSNHLIHDTCLGYYDVSGQFDKEFGCNNTDHRFCCGSCFLRFCCADRGKRLEQTFCTNYNTERERETHTHTHTRALPACLPGCVCLRVSVCVCAFSCCTRVTDQTCPIWPK</sequence>
<dbReference type="Ensembl" id="ENSHCOT00000005635.1">
    <property type="protein sequence ID" value="ENSHCOP00000005284.1"/>
    <property type="gene ID" value="ENSHCOG00000006916.1"/>
</dbReference>
<evidence type="ECO:0000313" key="7">
    <source>
        <dbReference type="Proteomes" id="UP000264820"/>
    </source>
</evidence>
<dbReference type="GO" id="GO:0045211">
    <property type="term" value="C:postsynaptic membrane"/>
    <property type="evidence" value="ECO:0007669"/>
    <property type="project" value="TreeGrafter"/>
</dbReference>
<dbReference type="PANTHER" id="PTHR31774:SF0">
    <property type="entry name" value="PROTEIN SHISA-6"/>
    <property type="match status" value="1"/>
</dbReference>
<dbReference type="PANTHER" id="PTHR31774">
    <property type="entry name" value="PROTEIN SHISA-9-RELATED"/>
    <property type="match status" value="1"/>
</dbReference>
<dbReference type="GO" id="GO:0014069">
    <property type="term" value="C:postsynaptic density"/>
    <property type="evidence" value="ECO:0007669"/>
    <property type="project" value="TreeGrafter"/>
</dbReference>
<dbReference type="GO" id="GO:0032281">
    <property type="term" value="C:AMPA glutamate receptor complex"/>
    <property type="evidence" value="ECO:0007669"/>
    <property type="project" value="TreeGrafter"/>
</dbReference>
<evidence type="ECO:0000256" key="4">
    <source>
        <dbReference type="ARBA" id="ARBA00023136"/>
    </source>
</evidence>
<evidence type="ECO:0000256" key="1">
    <source>
        <dbReference type="ARBA" id="ARBA00004370"/>
    </source>
</evidence>
<accession>A0A3Q3D7Z1</accession>
<name>A0A3Q3D7Z1_HIPCM</name>
<feature type="domain" description="Shisa N-terminal" evidence="5">
    <location>
        <begin position="22"/>
        <end position="72"/>
    </location>
</feature>
<dbReference type="AlphaFoldDB" id="A0A3Q3D7Z1"/>
<dbReference type="InterPro" id="IPR026910">
    <property type="entry name" value="Shisa"/>
</dbReference>
<evidence type="ECO:0000259" key="5">
    <source>
        <dbReference type="Pfam" id="PF13908"/>
    </source>
</evidence>
<dbReference type="STRING" id="109280.ENSHCOP00000005284"/>
<reference evidence="6" key="1">
    <citation type="submission" date="2025-08" db="UniProtKB">
        <authorList>
            <consortium name="Ensembl"/>
        </authorList>
    </citation>
    <scope>IDENTIFICATION</scope>
</reference>
<evidence type="ECO:0000256" key="2">
    <source>
        <dbReference type="ARBA" id="ARBA00022692"/>
    </source>
</evidence>